<feature type="compositionally biased region" description="Basic and acidic residues" evidence="1">
    <location>
        <begin position="64"/>
        <end position="83"/>
    </location>
</feature>
<comment type="caution">
    <text evidence="2">The sequence shown here is derived from an EMBL/GenBank/DDBJ whole genome shotgun (WGS) entry which is preliminary data.</text>
</comment>
<feature type="region of interest" description="Disordered" evidence="1">
    <location>
        <begin position="1"/>
        <end position="38"/>
    </location>
</feature>
<evidence type="ECO:0000313" key="3">
    <source>
        <dbReference type="Proteomes" id="UP000618818"/>
    </source>
</evidence>
<dbReference type="RefSeq" id="WP_191196351.1">
    <property type="nucleotide sequence ID" value="NZ_JACXYZ010000003.1"/>
</dbReference>
<evidence type="ECO:0000313" key="2">
    <source>
        <dbReference type="EMBL" id="MBD3926480.1"/>
    </source>
</evidence>
<proteinExistence type="predicted"/>
<gene>
    <name evidence="2" type="ORF">IEZ26_17785</name>
</gene>
<name>A0ABR8NEA8_9ACTN</name>
<feature type="compositionally biased region" description="Basic and acidic residues" evidence="1">
    <location>
        <begin position="19"/>
        <end position="28"/>
    </location>
</feature>
<accession>A0ABR8NEA8</accession>
<reference evidence="2 3" key="1">
    <citation type="submission" date="2020-09" db="EMBL/GenBank/DDBJ databases">
        <title>novel species in genus Nocardioides.</title>
        <authorList>
            <person name="Zhang G."/>
        </authorList>
    </citation>
    <scope>NUCLEOTIDE SEQUENCE [LARGE SCALE GENOMIC DNA]</scope>
    <source>
        <strain evidence="2 3">KCTC 39551</strain>
    </source>
</reference>
<feature type="region of interest" description="Disordered" evidence="1">
    <location>
        <begin position="55"/>
        <end position="85"/>
    </location>
</feature>
<protein>
    <recommendedName>
        <fullName evidence="4">Zinc ribbon domain-containing protein</fullName>
    </recommendedName>
</protein>
<sequence length="134" mass="15150">MGRASPWECPTPAPHRRNKGESLAHHLDTNSGARKVGNDRENLVAARIRKDAKWEEAASSLEQRAAEVRRDHERGKQYERYDTAVRQGKAKPPVVVLAPGLAPRYWLGHCLDCGHDLWVRNPRPRVPICEGCRS</sequence>
<evidence type="ECO:0000256" key="1">
    <source>
        <dbReference type="SAM" id="MobiDB-lite"/>
    </source>
</evidence>
<keyword evidence="3" id="KW-1185">Reference proteome</keyword>
<evidence type="ECO:0008006" key="4">
    <source>
        <dbReference type="Google" id="ProtNLM"/>
    </source>
</evidence>
<organism evidence="2 3">
    <name type="scientific">Nocardioides cavernae</name>
    <dbReference type="NCBI Taxonomy" id="1921566"/>
    <lineage>
        <taxon>Bacteria</taxon>
        <taxon>Bacillati</taxon>
        <taxon>Actinomycetota</taxon>
        <taxon>Actinomycetes</taxon>
        <taxon>Propionibacteriales</taxon>
        <taxon>Nocardioidaceae</taxon>
        <taxon>Nocardioides</taxon>
    </lineage>
</organism>
<dbReference type="Proteomes" id="UP000618818">
    <property type="component" value="Unassembled WGS sequence"/>
</dbReference>
<dbReference type="EMBL" id="JACXYZ010000003">
    <property type="protein sequence ID" value="MBD3926480.1"/>
    <property type="molecule type" value="Genomic_DNA"/>
</dbReference>